<dbReference type="RefSeq" id="WP_232184401.1">
    <property type="nucleotide sequence ID" value="NZ_JAIOAP010000002.1"/>
</dbReference>
<dbReference type="CDD" id="cd06261">
    <property type="entry name" value="TM_PBP2"/>
    <property type="match status" value="1"/>
</dbReference>
<keyword evidence="4 7" id="KW-0812">Transmembrane</keyword>
<evidence type="ECO:0000256" key="7">
    <source>
        <dbReference type="RuleBase" id="RU363032"/>
    </source>
</evidence>
<dbReference type="Proteomes" id="UP001493487">
    <property type="component" value="Unassembled WGS sequence"/>
</dbReference>
<sequence>MLTRVSPLGGYIGKLLLWCSCILFIYPILLVFLSSVKTKSELALRPFGFPEHWTTESFAKALRTMNYGRSLLNTSLIAFVSVACVVIMASMAAYAISRKNNRLYNGVYLLFIAGMIVPFQMAMIPLYKVLTALDLINTYQGVIFIYLGSLTPFSVFVLSGFVKGVPKELEEAASIDGSGVYSTFFRIVLPLLKPAMTTIIVLNLFTVWNDFLMPMLYLSDSKKATITVKLSAFQGMYFNDWSLIFAGVCLIVTPMLIVYLFAQRYIISGITAGAIKG</sequence>
<dbReference type="Gene3D" id="1.10.3720.10">
    <property type="entry name" value="MetI-like"/>
    <property type="match status" value="1"/>
</dbReference>
<proteinExistence type="inferred from homology"/>
<feature type="transmembrane region" description="Helical" evidence="7">
    <location>
        <begin position="108"/>
        <end position="127"/>
    </location>
</feature>
<name>A0ABV1KUW8_9BACL</name>
<evidence type="ECO:0000256" key="6">
    <source>
        <dbReference type="ARBA" id="ARBA00023136"/>
    </source>
</evidence>
<dbReference type="InterPro" id="IPR000515">
    <property type="entry name" value="MetI-like"/>
</dbReference>
<comment type="caution">
    <text evidence="9">The sequence shown here is derived from an EMBL/GenBank/DDBJ whole genome shotgun (WGS) entry which is preliminary data.</text>
</comment>
<organism evidence="9 10">
    <name type="scientific">Cohnella silvisoli</name>
    <dbReference type="NCBI Taxonomy" id="2873699"/>
    <lineage>
        <taxon>Bacteria</taxon>
        <taxon>Bacillati</taxon>
        <taxon>Bacillota</taxon>
        <taxon>Bacilli</taxon>
        <taxon>Bacillales</taxon>
        <taxon>Paenibacillaceae</taxon>
        <taxon>Cohnella</taxon>
    </lineage>
</organism>
<evidence type="ECO:0000259" key="8">
    <source>
        <dbReference type="PROSITE" id="PS50928"/>
    </source>
</evidence>
<dbReference type="Pfam" id="PF00528">
    <property type="entry name" value="BPD_transp_1"/>
    <property type="match status" value="1"/>
</dbReference>
<accession>A0ABV1KUW8</accession>
<protein>
    <submittedName>
        <fullName evidence="9">Carbohydrate ABC transporter permease</fullName>
    </submittedName>
</protein>
<evidence type="ECO:0000313" key="10">
    <source>
        <dbReference type="Proteomes" id="UP001493487"/>
    </source>
</evidence>
<keyword evidence="6 7" id="KW-0472">Membrane</keyword>
<feature type="transmembrane region" description="Helical" evidence="7">
    <location>
        <begin position="241"/>
        <end position="262"/>
    </location>
</feature>
<dbReference type="PANTHER" id="PTHR43744">
    <property type="entry name" value="ABC TRANSPORTER PERMEASE PROTEIN MG189-RELATED-RELATED"/>
    <property type="match status" value="1"/>
</dbReference>
<feature type="domain" description="ABC transmembrane type-1" evidence="8">
    <location>
        <begin position="71"/>
        <end position="262"/>
    </location>
</feature>
<evidence type="ECO:0000256" key="5">
    <source>
        <dbReference type="ARBA" id="ARBA00022989"/>
    </source>
</evidence>
<evidence type="ECO:0000256" key="1">
    <source>
        <dbReference type="ARBA" id="ARBA00004651"/>
    </source>
</evidence>
<keyword evidence="10" id="KW-1185">Reference proteome</keyword>
<feature type="transmembrane region" description="Helical" evidence="7">
    <location>
        <begin position="12"/>
        <end position="33"/>
    </location>
</feature>
<feature type="transmembrane region" description="Helical" evidence="7">
    <location>
        <begin position="139"/>
        <end position="162"/>
    </location>
</feature>
<evidence type="ECO:0000256" key="2">
    <source>
        <dbReference type="ARBA" id="ARBA00022448"/>
    </source>
</evidence>
<evidence type="ECO:0000256" key="3">
    <source>
        <dbReference type="ARBA" id="ARBA00022475"/>
    </source>
</evidence>
<comment type="similarity">
    <text evidence="7">Belongs to the binding-protein-dependent transport system permease family.</text>
</comment>
<comment type="subcellular location">
    <subcellularLocation>
        <location evidence="1 7">Cell membrane</location>
        <topology evidence="1 7">Multi-pass membrane protein</topology>
    </subcellularLocation>
</comment>
<keyword evidence="5 7" id="KW-1133">Transmembrane helix</keyword>
<evidence type="ECO:0000256" key="4">
    <source>
        <dbReference type="ARBA" id="ARBA00022692"/>
    </source>
</evidence>
<keyword evidence="2 7" id="KW-0813">Transport</keyword>
<dbReference type="EMBL" id="JASKHM010000006">
    <property type="protein sequence ID" value="MEQ4483262.1"/>
    <property type="molecule type" value="Genomic_DNA"/>
</dbReference>
<evidence type="ECO:0000313" key="9">
    <source>
        <dbReference type="EMBL" id="MEQ4483262.1"/>
    </source>
</evidence>
<feature type="transmembrane region" description="Helical" evidence="7">
    <location>
        <begin position="76"/>
        <end position="96"/>
    </location>
</feature>
<feature type="transmembrane region" description="Helical" evidence="7">
    <location>
        <begin position="183"/>
        <end position="208"/>
    </location>
</feature>
<gene>
    <name evidence="9" type="ORF">QJS35_12765</name>
</gene>
<dbReference type="InterPro" id="IPR035906">
    <property type="entry name" value="MetI-like_sf"/>
</dbReference>
<dbReference type="SUPFAM" id="SSF161098">
    <property type="entry name" value="MetI-like"/>
    <property type="match status" value="1"/>
</dbReference>
<reference evidence="9 10" key="1">
    <citation type="journal article" date="2023" name="Genome Announc.">
        <title>Pan-Genome Analyses of the Genus Cohnella and Proposal of the Novel Species Cohnella silvisoli sp. nov., Isolated from Forest Soil.</title>
        <authorList>
            <person name="Wang C."/>
            <person name="Mao L."/>
            <person name="Bao G."/>
            <person name="Zhu H."/>
        </authorList>
    </citation>
    <scope>NUCLEOTIDE SEQUENCE [LARGE SCALE GENOMIC DNA]</scope>
    <source>
        <strain evidence="9 10">NL03-T5-1</strain>
    </source>
</reference>
<keyword evidence="3" id="KW-1003">Cell membrane</keyword>
<dbReference type="PROSITE" id="PS50928">
    <property type="entry name" value="ABC_TM1"/>
    <property type="match status" value="1"/>
</dbReference>
<dbReference type="PANTHER" id="PTHR43744:SF12">
    <property type="entry name" value="ABC TRANSPORTER PERMEASE PROTEIN MG189-RELATED"/>
    <property type="match status" value="1"/>
</dbReference>